<gene>
    <name evidence="1" type="ORF">QFC19_009172</name>
</gene>
<comment type="caution">
    <text evidence="1">The sequence shown here is derived from an EMBL/GenBank/DDBJ whole genome shotgun (WGS) entry which is preliminary data.</text>
</comment>
<reference evidence="1" key="1">
    <citation type="submission" date="2023-04" db="EMBL/GenBank/DDBJ databases">
        <title>Draft Genome sequencing of Naganishia species isolated from polar environments using Oxford Nanopore Technology.</title>
        <authorList>
            <person name="Leo P."/>
            <person name="Venkateswaran K."/>
        </authorList>
    </citation>
    <scope>NUCLEOTIDE SEQUENCE</scope>
    <source>
        <strain evidence="1">MNA-CCFEE 5261</strain>
    </source>
</reference>
<organism evidence="1 2">
    <name type="scientific">Naganishia cerealis</name>
    <dbReference type="NCBI Taxonomy" id="610337"/>
    <lineage>
        <taxon>Eukaryota</taxon>
        <taxon>Fungi</taxon>
        <taxon>Dikarya</taxon>
        <taxon>Basidiomycota</taxon>
        <taxon>Agaricomycotina</taxon>
        <taxon>Tremellomycetes</taxon>
        <taxon>Filobasidiales</taxon>
        <taxon>Filobasidiaceae</taxon>
        <taxon>Naganishia</taxon>
    </lineage>
</organism>
<evidence type="ECO:0000313" key="1">
    <source>
        <dbReference type="EMBL" id="KAJ9091262.1"/>
    </source>
</evidence>
<evidence type="ECO:0000313" key="2">
    <source>
        <dbReference type="Proteomes" id="UP001241377"/>
    </source>
</evidence>
<protein>
    <submittedName>
        <fullName evidence="1">Uncharacterized protein</fullName>
    </submittedName>
</protein>
<keyword evidence="2" id="KW-1185">Reference proteome</keyword>
<dbReference type="Proteomes" id="UP001241377">
    <property type="component" value="Unassembled WGS sequence"/>
</dbReference>
<accession>A0ACC2UY45</accession>
<proteinExistence type="predicted"/>
<dbReference type="EMBL" id="JASBWR010000152">
    <property type="protein sequence ID" value="KAJ9091262.1"/>
    <property type="molecule type" value="Genomic_DNA"/>
</dbReference>
<name>A0ACC2UY45_9TREE</name>
<sequence>MSVSEKAPTLKEFVQVLPIGPNVYESVYCCEAMGNVSSIGYGGCLLSQCVSAAFANIPQDTADRIYDVYSVLGTFLGPTSTKAKVQFRVEDVRTTKSFATRKVEAWQDFPTNDGGSDRRRTMILLADFHVREPSSAVLPGMTYSIPPVHPESCLDDPDTMITQQQYLATKQPKSVEKPFNTVFPLFYRYLEMKPIQTSMGVQKALGLNSRNKTTQDDLALQQRTNAHWFKVKEVEGGKGELTARSEQAAAVAFVMDSALAFLPLTFCTSSTYTLNPAPSKLTTTYIPPTLLARAAHRFFDAVQAVSTLEFSLRFFDVPNANDWLLHEQHTENGGMGRTFSTGRVWNREGKCIASMSQQCIMRAKAQPGETAKL</sequence>